<dbReference type="Proteomes" id="UP000688137">
    <property type="component" value="Unassembled WGS sequence"/>
</dbReference>
<comment type="similarity">
    <text evidence="1">Belongs to the SPT2 family.</text>
</comment>
<feature type="compositionally biased region" description="Basic and acidic residues" evidence="3">
    <location>
        <begin position="248"/>
        <end position="259"/>
    </location>
</feature>
<reference evidence="4" key="1">
    <citation type="submission" date="2021-01" db="EMBL/GenBank/DDBJ databases">
        <authorList>
            <consortium name="Genoscope - CEA"/>
            <person name="William W."/>
        </authorList>
    </citation>
    <scope>NUCLEOTIDE SEQUENCE</scope>
</reference>
<dbReference type="InterPro" id="IPR013256">
    <property type="entry name" value="Chromatin_SPT2"/>
</dbReference>
<protein>
    <submittedName>
        <fullName evidence="4">Uncharacterized protein</fullName>
    </submittedName>
</protein>
<accession>A0A8S1KCE1</accession>
<gene>
    <name evidence="4" type="ORF">PPRIM_AZ9-3.1.T0200047</name>
</gene>
<dbReference type="AlphaFoldDB" id="A0A8S1KCE1"/>
<evidence type="ECO:0000313" key="4">
    <source>
        <dbReference type="EMBL" id="CAD8052879.1"/>
    </source>
</evidence>
<feature type="region of interest" description="Disordered" evidence="3">
    <location>
        <begin position="235"/>
        <end position="266"/>
    </location>
</feature>
<comment type="caution">
    <text evidence="4">The sequence shown here is derived from an EMBL/GenBank/DDBJ whole genome shotgun (WGS) entry which is preliminary data.</text>
</comment>
<organism evidence="4 5">
    <name type="scientific">Paramecium primaurelia</name>
    <dbReference type="NCBI Taxonomy" id="5886"/>
    <lineage>
        <taxon>Eukaryota</taxon>
        <taxon>Sar</taxon>
        <taxon>Alveolata</taxon>
        <taxon>Ciliophora</taxon>
        <taxon>Intramacronucleata</taxon>
        <taxon>Oligohymenophorea</taxon>
        <taxon>Peniculida</taxon>
        <taxon>Parameciidae</taxon>
        <taxon>Paramecium</taxon>
    </lineage>
</organism>
<dbReference type="Pfam" id="PF08243">
    <property type="entry name" value="SPT2"/>
    <property type="match status" value="1"/>
</dbReference>
<sequence length="411" mass="48240">MIEIKKIIKSTSVDTTNKTTQNKINNSTKSNNNQEVQKDFQKLQAILESKPKIEKTSKSNTLIKSQQQNLIELKTKEHNGNKQNNNVITQKHDELKKQTKELVVKQKDNEKHKQKQEITKFENIKKQIKPNSQQLPKQKEEKESSYQPLKIHKPVIKEKVISKDDDELNEDRNQIIIQKKNQQHTEKQNQTQKPNIDVLKQGLPQISGSQNQQTDKQLPKKVLGDQKLMQLLLNASKTNTKKKSKNKDKKDQGNLKDSKNQNQQINQSVKKDKIKELQNQKTKPFSIKPQIKDLSILKNKKQKNQVNDDYDLNDSFINDSESVDVEIDPNEIVSELKKLQRKKEGRKQYDFDDDIEEAGFDIMQKEEKKSRVLGIIDDYKEEKYIKKEIKKEKKQKKKLLEMKTKQDKQQD</sequence>
<evidence type="ECO:0000313" key="5">
    <source>
        <dbReference type="Proteomes" id="UP000688137"/>
    </source>
</evidence>
<keyword evidence="2" id="KW-0175">Coiled coil</keyword>
<dbReference type="OMA" id="FPIKPQI"/>
<dbReference type="EMBL" id="CAJJDM010000017">
    <property type="protein sequence ID" value="CAD8052879.1"/>
    <property type="molecule type" value="Genomic_DNA"/>
</dbReference>
<keyword evidence="5" id="KW-1185">Reference proteome</keyword>
<feature type="compositionally biased region" description="Low complexity" evidence="3">
    <location>
        <begin position="15"/>
        <end position="34"/>
    </location>
</feature>
<feature type="compositionally biased region" description="Basic and acidic residues" evidence="3">
    <location>
        <begin position="104"/>
        <end position="125"/>
    </location>
</feature>
<feature type="region of interest" description="Disordered" evidence="3">
    <location>
        <begin position="104"/>
        <end position="151"/>
    </location>
</feature>
<evidence type="ECO:0000256" key="3">
    <source>
        <dbReference type="SAM" id="MobiDB-lite"/>
    </source>
</evidence>
<evidence type="ECO:0000256" key="1">
    <source>
        <dbReference type="ARBA" id="ARBA00006461"/>
    </source>
</evidence>
<name>A0A8S1KCE1_PARPR</name>
<proteinExistence type="inferred from homology"/>
<evidence type="ECO:0000256" key="2">
    <source>
        <dbReference type="ARBA" id="ARBA00023054"/>
    </source>
</evidence>
<feature type="region of interest" description="Disordered" evidence="3">
    <location>
        <begin position="14"/>
        <end position="36"/>
    </location>
</feature>